<geneLocation type="plasmid" evidence="5 6">
    <name>p1</name>
</geneLocation>
<reference evidence="5" key="1">
    <citation type="journal article" date="2022" name="Toxins">
        <title>Genomic Analysis of Sphingopyxis sp. USTB-05 for Biodegrading Cyanobacterial Hepatotoxins.</title>
        <authorList>
            <person name="Liu C."/>
            <person name="Xu Q."/>
            <person name="Zhao Z."/>
            <person name="Zhang H."/>
            <person name="Liu X."/>
            <person name="Yin C."/>
            <person name="Liu Y."/>
            <person name="Yan H."/>
        </authorList>
    </citation>
    <scope>NUCLEOTIDE SEQUENCE</scope>
    <source>
        <strain evidence="5">NBD5</strain>
    </source>
</reference>
<keyword evidence="3" id="KW-0804">Transcription</keyword>
<dbReference type="PROSITE" id="PS01124">
    <property type="entry name" value="HTH_ARAC_FAMILY_2"/>
    <property type="match status" value="1"/>
</dbReference>
<dbReference type="InterPro" id="IPR018062">
    <property type="entry name" value="HTH_AraC-typ_CS"/>
</dbReference>
<dbReference type="PANTHER" id="PTHR43130">
    <property type="entry name" value="ARAC-FAMILY TRANSCRIPTIONAL REGULATOR"/>
    <property type="match status" value="1"/>
</dbReference>
<dbReference type="InterPro" id="IPR002818">
    <property type="entry name" value="DJ-1/PfpI"/>
</dbReference>
<keyword evidence="5" id="KW-0614">Plasmid</keyword>
<evidence type="ECO:0000256" key="2">
    <source>
        <dbReference type="ARBA" id="ARBA00023125"/>
    </source>
</evidence>
<dbReference type="Gene3D" id="3.40.50.880">
    <property type="match status" value="1"/>
</dbReference>
<gene>
    <name evidence="5" type="primary">ftrA</name>
    <name evidence="5" type="ORF">LHA26_19300</name>
</gene>
<keyword evidence="1" id="KW-0805">Transcription regulation</keyword>
<dbReference type="InterPro" id="IPR009057">
    <property type="entry name" value="Homeodomain-like_sf"/>
</dbReference>
<evidence type="ECO:0000256" key="3">
    <source>
        <dbReference type="ARBA" id="ARBA00023163"/>
    </source>
</evidence>
<sequence>MTCIVKIMPKSPRPPKPSLVIVAYDGLCLFEFSTALETLGPPPSGWEDRWYDVVVASADAAALRSGGGLRLAIDGGLELLDQADTIVVPGWRAVSEPVPDSFVEALRRAQQRGCRFVSICTGSFVLAAAGLLDGRRATTHWQHAEFFSATYPAIHVEPSVLYVDEDDVLTSAGCAAGLDVCLHLIRRDFGPTAANRVAQRMVVQPHRQGGQAQFVHQPLPVRENAALAPLLDTLRSRIDADINIDALAAESRMSRRTFLRRFHDTTGTTPGEWLLSLRLERARSLLETTAISIEQVAQGSGFGSAETLRHHFRTRIGTSPTAYRQQFSSIAA</sequence>
<dbReference type="SUPFAM" id="SSF52317">
    <property type="entry name" value="Class I glutamine amidotransferase-like"/>
    <property type="match status" value="1"/>
</dbReference>
<dbReference type="InterPro" id="IPR052158">
    <property type="entry name" value="INH-QAR"/>
</dbReference>
<dbReference type="PANTHER" id="PTHR43130:SF3">
    <property type="entry name" value="HTH-TYPE TRANSCRIPTIONAL REGULATOR RV1931C"/>
    <property type="match status" value="1"/>
</dbReference>
<keyword evidence="2" id="KW-0238">DNA-binding</keyword>
<evidence type="ECO:0000256" key="1">
    <source>
        <dbReference type="ARBA" id="ARBA00023015"/>
    </source>
</evidence>
<evidence type="ECO:0000259" key="4">
    <source>
        <dbReference type="PROSITE" id="PS01124"/>
    </source>
</evidence>
<dbReference type="SMART" id="SM00342">
    <property type="entry name" value="HTH_ARAC"/>
    <property type="match status" value="1"/>
</dbReference>
<dbReference type="NCBIfam" id="NF006902">
    <property type="entry name" value="PRK09393.1"/>
    <property type="match status" value="1"/>
</dbReference>
<accession>A0ABY4XEB0</accession>
<dbReference type="Gene3D" id="1.10.10.60">
    <property type="entry name" value="Homeodomain-like"/>
    <property type="match status" value="2"/>
</dbReference>
<name>A0ABY4XEB0_9SPHN</name>
<protein>
    <submittedName>
        <fullName evidence="5">Transcriptional regulator FtrA</fullName>
    </submittedName>
</protein>
<evidence type="ECO:0000313" key="5">
    <source>
        <dbReference type="EMBL" id="USI75184.1"/>
    </source>
</evidence>
<dbReference type="CDD" id="cd03137">
    <property type="entry name" value="GATase1_AraC_1"/>
    <property type="match status" value="1"/>
</dbReference>
<dbReference type="PROSITE" id="PS00041">
    <property type="entry name" value="HTH_ARAC_FAMILY_1"/>
    <property type="match status" value="1"/>
</dbReference>
<dbReference type="InterPro" id="IPR029062">
    <property type="entry name" value="Class_I_gatase-like"/>
</dbReference>
<dbReference type="Pfam" id="PF01965">
    <property type="entry name" value="DJ-1_PfpI"/>
    <property type="match status" value="1"/>
</dbReference>
<feature type="domain" description="HTH araC/xylS-type" evidence="4">
    <location>
        <begin position="228"/>
        <end position="326"/>
    </location>
</feature>
<dbReference type="InterPro" id="IPR018060">
    <property type="entry name" value="HTH_AraC"/>
</dbReference>
<dbReference type="Proteomes" id="UP001056937">
    <property type="component" value="Plasmid p1"/>
</dbReference>
<keyword evidence="6" id="KW-1185">Reference proteome</keyword>
<dbReference type="EMBL" id="CP084932">
    <property type="protein sequence ID" value="USI75184.1"/>
    <property type="molecule type" value="Genomic_DNA"/>
</dbReference>
<dbReference type="SUPFAM" id="SSF46689">
    <property type="entry name" value="Homeodomain-like"/>
    <property type="match status" value="2"/>
</dbReference>
<evidence type="ECO:0000313" key="6">
    <source>
        <dbReference type="Proteomes" id="UP001056937"/>
    </source>
</evidence>
<proteinExistence type="predicted"/>
<organism evidence="5 6">
    <name type="scientific">Sphingomonas morindae</name>
    <dbReference type="NCBI Taxonomy" id="1541170"/>
    <lineage>
        <taxon>Bacteria</taxon>
        <taxon>Pseudomonadati</taxon>
        <taxon>Pseudomonadota</taxon>
        <taxon>Alphaproteobacteria</taxon>
        <taxon>Sphingomonadales</taxon>
        <taxon>Sphingomonadaceae</taxon>
        <taxon>Sphingomonas</taxon>
    </lineage>
</organism>
<dbReference type="Pfam" id="PF12833">
    <property type="entry name" value="HTH_18"/>
    <property type="match status" value="1"/>
</dbReference>